<gene>
    <name evidence="1" type="ORF">LMG21510_02183</name>
</gene>
<accession>A0ABM8X017</accession>
<reference evidence="1 2" key="1">
    <citation type="submission" date="2021-08" db="EMBL/GenBank/DDBJ databases">
        <authorList>
            <person name="Peeters C."/>
        </authorList>
    </citation>
    <scope>NUCLEOTIDE SEQUENCE [LARGE SCALE GENOMIC DNA]</scope>
    <source>
        <strain evidence="1 2">LMG 21510</strain>
    </source>
</reference>
<organism evidence="1 2">
    <name type="scientific">Cupriavidus respiraculi</name>
    <dbReference type="NCBI Taxonomy" id="195930"/>
    <lineage>
        <taxon>Bacteria</taxon>
        <taxon>Pseudomonadati</taxon>
        <taxon>Pseudomonadota</taxon>
        <taxon>Betaproteobacteria</taxon>
        <taxon>Burkholderiales</taxon>
        <taxon>Burkholderiaceae</taxon>
        <taxon>Cupriavidus</taxon>
    </lineage>
</organism>
<protein>
    <submittedName>
        <fullName evidence="1">Uncharacterized protein</fullName>
    </submittedName>
</protein>
<dbReference type="EMBL" id="CAJZAH010000002">
    <property type="protein sequence ID" value="CAG9173201.1"/>
    <property type="molecule type" value="Genomic_DNA"/>
</dbReference>
<evidence type="ECO:0000313" key="1">
    <source>
        <dbReference type="EMBL" id="CAG9173201.1"/>
    </source>
</evidence>
<evidence type="ECO:0000313" key="2">
    <source>
        <dbReference type="Proteomes" id="UP000721236"/>
    </source>
</evidence>
<sequence length="73" mass="8051">MSRRTLVRECSDGPAICPDYELVVDFEDEGGHIDILSVAVVFPGSNTEARLGPRNYDRAAVLALCLDQLERQS</sequence>
<keyword evidence="2" id="KW-1185">Reference proteome</keyword>
<dbReference type="Proteomes" id="UP000721236">
    <property type="component" value="Unassembled WGS sequence"/>
</dbReference>
<dbReference type="RefSeq" id="WP_224041735.1">
    <property type="nucleotide sequence ID" value="NZ_CAJZAH010000002.1"/>
</dbReference>
<name>A0ABM8X017_9BURK</name>
<proteinExistence type="predicted"/>
<comment type="caution">
    <text evidence="1">The sequence shown here is derived from an EMBL/GenBank/DDBJ whole genome shotgun (WGS) entry which is preliminary data.</text>
</comment>